<evidence type="ECO:0000313" key="2">
    <source>
        <dbReference type="EMBL" id="NOJ72459.1"/>
    </source>
</evidence>
<sequence length="98" mass="11365">MNARTTMELLNKYSNCKECGSDKVGNGEGILEINDDVFKRTCKCGWEVEFREEIDRDTKTHRCPACKQPMTQCNYPGNPRMEECLNPGCGKFYWLEEE</sequence>
<dbReference type="InterPro" id="IPR024256">
    <property type="entry name" value="DUF3797"/>
</dbReference>
<reference evidence="2 3" key="1">
    <citation type="submission" date="2020-05" db="EMBL/GenBank/DDBJ databases">
        <title>Whole genome sequencing and identification of novel metabolites from Paenibacillus alvei strain JR949.</title>
        <authorList>
            <person name="Rajendhran J."/>
            <person name="Sree Pranav P."/>
            <person name="Mahalakshmi B."/>
            <person name="Karthikeyan R."/>
        </authorList>
    </citation>
    <scope>NUCLEOTIDE SEQUENCE [LARGE SCALE GENOMIC DNA]</scope>
    <source>
        <strain evidence="2 3">JR949</strain>
    </source>
</reference>
<organism evidence="2 3">
    <name type="scientific">Paenibacillus alvei</name>
    <name type="common">Bacillus alvei</name>
    <dbReference type="NCBI Taxonomy" id="44250"/>
    <lineage>
        <taxon>Bacteria</taxon>
        <taxon>Bacillati</taxon>
        <taxon>Bacillota</taxon>
        <taxon>Bacilli</taxon>
        <taxon>Bacillales</taxon>
        <taxon>Paenibacillaceae</taxon>
        <taxon>Paenibacillus</taxon>
    </lineage>
</organism>
<dbReference type="Pfam" id="PF12677">
    <property type="entry name" value="DUF3797"/>
    <property type="match status" value="1"/>
</dbReference>
<gene>
    <name evidence="2" type="ORF">HMI46_18080</name>
</gene>
<accession>A0AAP7DKB5</accession>
<feature type="domain" description="DUF3797" evidence="1">
    <location>
        <begin position="1"/>
        <end position="48"/>
    </location>
</feature>
<evidence type="ECO:0000259" key="1">
    <source>
        <dbReference type="Pfam" id="PF12677"/>
    </source>
</evidence>
<name>A0AAP7DKB5_PAEAL</name>
<dbReference type="RefSeq" id="WP_171417993.1">
    <property type="nucleotide sequence ID" value="NZ_JABFOR010000025.1"/>
</dbReference>
<comment type="caution">
    <text evidence="2">The sequence shown here is derived from an EMBL/GenBank/DDBJ whole genome shotgun (WGS) entry which is preliminary data.</text>
</comment>
<proteinExistence type="predicted"/>
<protein>
    <submittedName>
        <fullName evidence="2">DUF3797 domain-containing protein</fullName>
    </submittedName>
</protein>
<dbReference type="Proteomes" id="UP000552038">
    <property type="component" value="Unassembled WGS sequence"/>
</dbReference>
<evidence type="ECO:0000313" key="3">
    <source>
        <dbReference type="Proteomes" id="UP000552038"/>
    </source>
</evidence>
<dbReference type="AlphaFoldDB" id="A0AAP7DKB5"/>
<dbReference type="EMBL" id="JABFOR010000025">
    <property type="protein sequence ID" value="NOJ72459.1"/>
    <property type="molecule type" value="Genomic_DNA"/>
</dbReference>